<name>A0A673T250_SURSU</name>
<protein>
    <submittedName>
        <fullName evidence="1">Uncharacterized protein</fullName>
    </submittedName>
</protein>
<proteinExistence type="predicted"/>
<dbReference type="InterPro" id="IPR036291">
    <property type="entry name" value="NAD(P)-bd_dom_sf"/>
</dbReference>
<evidence type="ECO:0000313" key="2">
    <source>
        <dbReference type="Proteomes" id="UP000472268"/>
    </source>
</evidence>
<dbReference type="Ensembl" id="ENSSSUT00005006890.1">
    <property type="protein sequence ID" value="ENSSSUP00005005953.1"/>
    <property type="gene ID" value="ENSSSUG00005003868.1"/>
</dbReference>
<dbReference type="SUPFAM" id="SSF51735">
    <property type="entry name" value="NAD(P)-binding Rossmann-fold domains"/>
    <property type="match status" value="1"/>
</dbReference>
<evidence type="ECO:0000313" key="1">
    <source>
        <dbReference type="Ensembl" id="ENSSSUP00005005953.1"/>
    </source>
</evidence>
<dbReference type="AlphaFoldDB" id="A0A673T250"/>
<reference evidence="1 2" key="1">
    <citation type="submission" date="2019-05" db="EMBL/GenBank/DDBJ databases">
        <title>A Chromosome-scale Meerkat (S. suricatta) Genome Assembly.</title>
        <authorList>
            <person name="Dudchenko O."/>
            <person name="Lieberman Aiden E."/>
            <person name="Tung J."/>
            <person name="Barreiro L.B."/>
            <person name="Clutton-Brock T.H."/>
        </authorList>
    </citation>
    <scope>NUCLEOTIDE SEQUENCE [LARGE SCALE GENOMIC DNA]</scope>
</reference>
<dbReference type="Proteomes" id="UP000472268">
    <property type="component" value="Chromosome 4"/>
</dbReference>
<accession>A0A673T250</accession>
<reference evidence="1" key="3">
    <citation type="submission" date="2025-09" db="UniProtKB">
        <authorList>
            <consortium name="Ensembl"/>
        </authorList>
    </citation>
    <scope>IDENTIFICATION</scope>
</reference>
<sequence>MRRCGFPTDRTTHRIYFLIMSEPIRVPVTGSAGQIAYSLLYSIGNGSVFGKDQPLILMSLQQIKKMLPSKTWMWPFLWALCQEGMAWRGKIYSKQM</sequence>
<reference evidence="1" key="2">
    <citation type="submission" date="2025-08" db="UniProtKB">
        <authorList>
            <consortium name="Ensembl"/>
        </authorList>
    </citation>
    <scope>IDENTIFICATION</scope>
</reference>
<organism evidence="1 2">
    <name type="scientific">Suricata suricatta</name>
    <name type="common">Meerkat</name>
    <dbReference type="NCBI Taxonomy" id="37032"/>
    <lineage>
        <taxon>Eukaryota</taxon>
        <taxon>Metazoa</taxon>
        <taxon>Chordata</taxon>
        <taxon>Craniata</taxon>
        <taxon>Vertebrata</taxon>
        <taxon>Euteleostomi</taxon>
        <taxon>Mammalia</taxon>
        <taxon>Eutheria</taxon>
        <taxon>Laurasiatheria</taxon>
        <taxon>Carnivora</taxon>
        <taxon>Feliformia</taxon>
        <taxon>Herpestidae</taxon>
        <taxon>Suricata</taxon>
    </lineage>
</organism>
<dbReference type="OMA" id="RIYFLIM"/>
<keyword evidence="2" id="KW-1185">Reference proteome</keyword>
<dbReference type="Gene3D" id="3.40.50.720">
    <property type="entry name" value="NAD(P)-binding Rossmann-like Domain"/>
    <property type="match status" value="1"/>
</dbReference>